<sequence length="903" mass="97112">MGRQGLTLLCLLGTIAGCVLADPFTRKDRRLQATCEPQSFAALTPTITHAPVLDLEWVGADDLTVFAITHKYASEAGGLWRSKDGGSSFTELTQKLNSSISSAEAFSVMGVYSQRSAPGNVLLLGTGTYMWVSHDYGETLTPVKHTWRGSGIRSAKMHPRRDNWLLVLVKRPDCKTLDKAQMECPHDLMLNQDVFNPSASWNNLTAGSGGKVAGFVDFDWGASLCPKGSCPELPAIADELVLATMYAKPGDYDQPWDPDVHFVSSTNWFGAIDTHVRCGNMFEVVGRSIYLAFANSCPTDINGRARSKPSSYPRGITLFTSLDGGSSFTQACLPVALNQEGYELVETHDGRGAVIIVDFVVQTGFMDLPASSVYSAGPHHALFSLSLTDVYHSEFGTTTDFARVEGVPGIYIANQMLPRPPASAPSSSEAGPEGYDYYDLSDLTEQPLVETRITFNGGGRWQRIPAPTHITLPACDRCGGAPSCFLHLHGLSAWDNLGNSLPAVYSNPSAPGTVMATGNVAPLGVGLDGNDGLCTWLSNDGGVTWSAVGEGAYIYEFADWGGIVVMARHPGVDPAAPSAAADEIRFSLDYGRCWQSVPLSVAMLVDNVRIEPDGQRPRVVVHGRACRNTTNPKCVHEGQSASEGLMYAVDVAALMASKLGQCSPSDYEQWTVPTPAMTPRCVLGQQLQMTRRRQDSACLNGPTYVRPPALPSTCDCTMEDTECDYGYIRDGDKCVAISRNNMPQCPVIEDGTYTVSDSGRRLVHGDVCSNPKAIIPDTGGSGQGTHSDKGGGGKKSSSQHSGWFWILIVLLIAAVLGGAFWAWWRYAASESAQDTCRELAAAAAGALASLWGWILDGIHWIVDWVRRRRGGQPAGAGEELGYFQPLGDPGHDVEGRGNIFTLK</sequence>
<evidence type="ECO:0000259" key="8">
    <source>
        <dbReference type="SMART" id="SM00602"/>
    </source>
</evidence>
<dbReference type="GO" id="GO:0005794">
    <property type="term" value="C:Golgi apparatus"/>
    <property type="evidence" value="ECO:0007669"/>
    <property type="project" value="TreeGrafter"/>
</dbReference>
<dbReference type="InterPro" id="IPR050310">
    <property type="entry name" value="VPS10-sortilin"/>
</dbReference>
<evidence type="ECO:0000313" key="9">
    <source>
        <dbReference type="EMBL" id="KAG2489020.1"/>
    </source>
</evidence>
<dbReference type="SUPFAM" id="SSF110296">
    <property type="entry name" value="Oligoxyloglucan reducing end-specific cellobiohydrolase"/>
    <property type="match status" value="2"/>
</dbReference>
<evidence type="ECO:0000256" key="1">
    <source>
        <dbReference type="ARBA" id="ARBA00004370"/>
    </source>
</evidence>
<keyword evidence="10" id="KW-1185">Reference proteome</keyword>
<reference evidence="9" key="1">
    <citation type="journal article" date="2020" name="bioRxiv">
        <title>Comparative genomics of Chlamydomonas.</title>
        <authorList>
            <person name="Craig R.J."/>
            <person name="Hasan A.R."/>
            <person name="Ness R.W."/>
            <person name="Keightley P.D."/>
        </authorList>
    </citation>
    <scope>NUCLEOTIDE SEQUENCE</scope>
    <source>
        <strain evidence="9">CCAP 11/70</strain>
    </source>
</reference>
<dbReference type="Gene3D" id="2.10.70.80">
    <property type="match status" value="1"/>
</dbReference>
<keyword evidence="2" id="KW-0677">Repeat</keyword>
<comment type="subcellular location">
    <subcellularLocation>
        <location evidence="1">Membrane</location>
    </subcellularLocation>
</comment>
<evidence type="ECO:0000256" key="2">
    <source>
        <dbReference type="ARBA" id="ARBA00022737"/>
    </source>
</evidence>
<feature type="chain" id="PRO_5032503263" description="VPS10 domain-containing protein" evidence="7">
    <location>
        <begin position="22"/>
        <end position="903"/>
    </location>
</feature>
<keyword evidence="7" id="KW-0732">Signal</keyword>
<proteinExistence type="predicted"/>
<dbReference type="GO" id="GO:0006892">
    <property type="term" value="P:post-Golgi vesicle-mediated transport"/>
    <property type="evidence" value="ECO:0007669"/>
    <property type="project" value="TreeGrafter"/>
</dbReference>
<dbReference type="GO" id="GO:0016020">
    <property type="term" value="C:membrane"/>
    <property type="evidence" value="ECO:0007669"/>
    <property type="project" value="UniProtKB-SubCell"/>
</dbReference>
<dbReference type="InterPro" id="IPR031778">
    <property type="entry name" value="Sortilin_N"/>
</dbReference>
<dbReference type="InterPro" id="IPR006581">
    <property type="entry name" value="VPS10"/>
</dbReference>
<feature type="region of interest" description="Disordered" evidence="5">
    <location>
        <begin position="773"/>
        <end position="795"/>
    </location>
</feature>
<evidence type="ECO:0000313" key="10">
    <source>
        <dbReference type="Proteomes" id="UP000612055"/>
    </source>
</evidence>
<dbReference type="Proteomes" id="UP000612055">
    <property type="component" value="Unassembled WGS sequence"/>
</dbReference>
<keyword evidence="4" id="KW-0325">Glycoprotein</keyword>
<gene>
    <name evidence="9" type="ORF">HYH03_012458</name>
</gene>
<dbReference type="EMBL" id="JAEHOE010000077">
    <property type="protein sequence ID" value="KAG2489020.1"/>
    <property type="molecule type" value="Genomic_DNA"/>
</dbReference>
<dbReference type="PROSITE" id="PS51257">
    <property type="entry name" value="PROKAR_LIPOPROTEIN"/>
    <property type="match status" value="1"/>
</dbReference>
<comment type="caution">
    <text evidence="9">The sequence shown here is derived from an EMBL/GenBank/DDBJ whole genome shotgun (WGS) entry which is preliminary data.</text>
</comment>
<evidence type="ECO:0000256" key="3">
    <source>
        <dbReference type="ARBA" id="ARBA00023136"/>
    </source>
</evidence>
<keyword evidence="6" id="KW-1133">Transmembrane helix</keyword>
<evidence type="ECO:0000256" key="4">
    <source>
        <dbReference type="ARBA" id="ARBA00023180"/>
    </source>
</evidence>
<organism evidence="9 10">
    <name type="scientific">Edaphochlamys debaryana</name>
    <dbReference type="NCBI Taxonomy" id="47281"/>
    <lineage>
        <taxon>Eukaryota</taxon>
        <taxon>Viridiplantae</taxon>
        <taxon>Chlorophyta</taxon>
        <taxon>core chlorophytes</taxon>
        <taxon>Chlorophyceae</taxon>
        <taxon>CS clade</taxon>
        <taxon>Chlamydomonadales</taxon>
        <taxon>Chlamydomonadales incertae sedis</taxon>
        <taxon>Edaphochlamys</taxon>
    </lineage>
</organism>
<dbReference type="InterPro" id="IPR031777">
    <property type="entry name" value="Sortilin_C"/>
</dbReference>
<dbReference type="OrthoDB" id="443634at2759"/>
<dbReference type="Pfam" id="PF15901">
    <property type="entry name" value="Sortilin_C"/>
    <property type="match status" value="1"/>
</dbReference>
<dbReference type="SMART" id="SM00602">
    <property type="entry name" value="VPS10"/>
    <property type="match status" value="1"/>
</dbReference>
<dbReference type="Pfam" id="PF15902">
    <property type="entry name" value="Sortilin-Vps10"/>
    <property type="match status" value="1"/>
</dbReference>
<dbReference type="Gene3D" id="3.30.60.270">
    <property type="match status" value="1"/>
</dbReference>
<feature type="domain" description="VPS10" evidence="8">
    <location>
        <begin position="65"/>
        <end position="796"/>
    </location>
</feature>
<dbReference type="PANTHER" id="PTHR12106">
    <property type="entry name" value="SORTILIN RELATED"/>
    <property type="match status" value="1"/>
</dbReference>
<feature type="transmembrane region" description="Helical" evidence="6">
    <location>
        <begin position="803"/>
        <end position="827"/>
    </location>
</feature>
<name>A0A835XY52_9CHLO</name>
<evidence type="ECO:0000256" key="6">
    <source>
        <dbReference type="SAM" id="Phobius"/>
    </source>
</evidence>
<dbReference type="AlphaFoldDB" id="A0A835XY52"/>
<dbReference type="InterPro" id="IPR015943">
    <property type="entry name" value="WD40/YVTN_repeat-like_dom_sf"/>
</dbReference>
<keyword evidence="6" id="KW-0812">Transmembrane</keyword>
<feature type="signal peptide" evidence="7">
    <location>
        <begin position="1"/>
        <end position="21"/>
    </location>
</feature>
<evidence type="ECO:0000256" key="5">
    <source>
        <dbReference type="SAM" id="MobiDB-lite"/>
    </source>
</evidence>
<dbReference type="Gene3D" id="2.130.10.10">
    <property type="entry name" value="YVTN repeat-like/Quinoprotein amine dehydrogenase"/>
    <property type="match status" value="1"/>
</dbReference>
<dbReference type="PANTHER" id="PTHR12106:SF27">
    <property type="entry name" value="SORTILIN-RELATED RECEPTOR"/>
    <property type="match status" value="1"/>
</dbReference>
<protein>
    <recommendedName>
        <fullName evidence="8">VPS10 domain-containing protein</fullName>
    </recommendedName>
</protein>
<keyword evidence="3 6" id="KW-0472">Membrane</keyword>
<evidence type="ECO:0000256" key="7">
    <source>
        <dbReference type="SAM" id="SignalP"/>
    </source>
</evidence>
<accession>A0A835XY52</accession>